<dbReference type="Pfam" id="PF02586">
    <property type="entry name" value="SRAP"/>
    <property type="match status" value="1"/>
</dbReference>
<reference evidence="2 3" key="1">
    <citation type="submission" date="2017-08" db="EMBL/GenBank/DDBJ databases">
        <title>Infants hospitalized years apart are colonized by the same room-sourced microbial strains.</title>
        <authorList>
            <person name="Brooks B."/>
            <person name="Olm M.R."/>
            <person name="Firek B.A."/>
            <person name="Baker R."/>
            <person name="Thomas B.C."/>
            <person name="Morowitz M.J."/>
            <person name="Banfield J.F."/>
        </authorList>
    </citation>
    <scope>NUCLEOTIDE SEQUENCE [LARGE SCALE GENOMIC DNA]</scope>
    <source>
        <strain evidence="2">S2_005_003_R2_41</strain>
    </source>
</reference>
<keyword evidence="1" id="KW-0175">Coiled coil</keyword>
<gene>
    <name evidence="2" type="ORF">DI563_16000</name>
</gene>
<evidence type="ECO:0008006" key="4">
    <source>
        <dbReference type="Google" id="ProtNLM"/>
    </source>
</evidence>
<protein>
    <recommendedName>
        <fullName evidence="4">SOS response-associated peptidase YedK</fullName>
    </recommendedName>
</protein>
<dbReference type="Proteomes" id="UP000249135">
    <property type="component" value="Unassembled WGS sequence"/>
</dbReference>
<evidence type="ECO:0000256" key="1">
    <source>
        <dbReference type="SAM" id="Coils"/>
    </source>
</evidence>
<feature type="coiled-coil region" evidence="1">
    <location>
        <begin position="75"/>
        <end position="109"/>
    </location>
</feature>
<name>A0A2W5Q6R3_VARPD</name>
<dbReference type="AlphaFoldDB" id="A0A2W5Q6R3"/>
<dbReference type="InterPro" id="IPR003738">
    <property type="entry name" value="SRAP"/>
</dbReference>
<proteinExistence type="predicted"/>
<dbReference type="GO" id="GO:0106300">
    <property type="term" value="P:protein-DNA covalent cross-linking repair"/>
    <property type="evidence" value="ECO:0007669"/>
    <property type="project" value="InterPro"/>
</dbReference>
<sequence>MCFSAAVRADYSALRHLFPGATLSLKAFFELYWRKKQQPKLYRTSRAMDALFAHPRTPEEREISELIRSINADQLQGIEQELFKQRKRLADAERELQTKTTKKAQESQRIAGNKVAAALATLEAMKRTELRDTDARLFPLWWGPVLIIEDGRPVIRPMRYHLRPAGKPAFYDSKYPGLYNSRRDNLRGFWKGQFGHTHGLALVPVFWENVARHVAEHRELQAGERPENIVLEFRPVPQRDQLVACLYSHWTPPAGVDELDLWSFAAVTDEPLPEVAAAGHDRTIVALQEKNVEAWLTPEGRTLDELDALLEEKERPYYEHRKAA</sequence>
<evidence type="ECO:0000313" key="2">
    <source>
        <dbReference type="EMBL" id="PZQ73096.1"/>
    </source>
</evidence>
<dbReference type="GO" id="GO:0003697">
    <property type="term" value="F:single-stranded DNA binding"/>
    <property type="evidence" value="ECO:0007669"/>
    <property type="project" value="InterPro"/>
</dbReference>
<accession>A0A2W5Q6R3</accession>
<organism evidence="2 3">
    <name type="scientific">Variovorax paradoxus</name>
    <dbReference type="NCBI Taxonomy" id="34073"/>
    <lineage>
        <taxon>Bacteria</taxon>
        <taxon>Pseudomonadati</taxon>
        <taxon>Pseudomonadota</taxon>
        <taxon>Betaproteobacteria</taxon>
        <taxon>Burkholderiales</taxon>
        <taxon>Comamonadaceae</taxon>
        <taxon>Variovorax</taxon>
    </lineage>
</organism>
<dbReference type="Gene3D" id="3.90.1680.10">
    <property type="entry name" value="SOS response associated peptidase-like"/>
    <property type="match status" value="1"/>
</dbReference>
<dbReference type="SUPFAM" id="SSF143081">
    <property type="entry name" value="BB1717-like"/>
    <property type="match status" value="1"/>
</dbReference>
<evidence type="ECO:0000313" key="3">
    <source>
        <dbReference type="Proteomes" id="UP000249135"/>
    </source>
</evidence>
<dbReference type="InterPro" id="IPR036590">
    <property type="entry name" value="SRAP-like"/>
</dbReference>
<dbReference type="EMBL" id="QFPP01000208">
    <property type="protein sequence ID" value="PZQ73096.1"/>
    <property type="molecule type" value="Genomic_DNA"/>
</dbReference>
<comment type="caution">
    <text evidence="2">The sequence shown here is derived from an EMBL/GenBank/DDBJ whole genome shotgun (WGS) entry which is preliminary data.</text>
</comment>